<dbReference type="SUPFAM" id="SSF56784">
    <property type="entry name" value="HAD-like"/>
    <property type="match status" value="1"/>
</dbReference>
<dbReference type="Gene3D" id="3.40.50.1000">
    <property type="entry name" value="HAD superfamily/HAD-like"/>
    <property type="match status" value="2"/>
</dbReference>
<organism evidence="1 2">
    <name type="scientific">Frondihabitans cladoniiphilus</name>
    <dbReference type="NCBI Taxonomy" id="715785"/>
    <lineage>
        <taxon>Bacteria</taxon>
        <taxon>Bacillati</taxon>
        <taxon>Actinomycetota</taxon>
        <taxon>Actinomycetes</taxon>
        <taxon>Micrococcales</taxon>
        <taxon>Microbacteriaceae</taxon>
        <taxon>Frondihabitans</taxon>
    </lineage>
</organism>
<dbReference type="Proteomes" id="UP001501295">
    <property type="component" value="Unassembled WGS sequence"/>
</dbReference>
<dbReference type="PIRSF" id="PIRSF030802">
    <property type="entry name" value="UCP030802"/>
    <property type="match status" value="1"/>
</dbReference>
<dbReference type="InterPro" id="IPR024197">
    <property type="entry name" value="TPP-like"/>
</dbReference>
<name>A0ABP8W8U6_9MICO</name>
<gene>
    <name evidence="1" type="ORF">GCM10025780_31460</name>
</gene>
<dbReference type="InterPro" id="IPR023214">
    <property type="entry name" value="HAD_sf"/>
</dbReference>
<evidence type="ECO:0000313" key="1">
    <source>
        <dbReference type="EMBL" id="GAA4683477.1"/>
    </source>
</evidence>
<dbReference type="EMBL" id="BAABLM010000010">
    <property type="protein sequence ID" value="GAA4683477.1"/>
    <property type="molecule type" value="Genomic_DNA"/>
</dbReference>
<accession>A0ABP8W8U6</accession>
<evidence type="ECO:0008006" key="3">
    <source>
        <dbReference type="Google" id="ProtNLM"/>
    </source>
</evidence>
<reference evidence="2" key="1">
    <citation type="journal article" date="2019" name="Int. J. Syst. Evol. Microbiol.">
        <title>The Global Catalogue of Microorganisms (GCM) 10K type strain sequencing project: providing services to taxonomists for standard genome sequencing and annotation.</title>
        <authorList>
            <consortium name="The Broad Institute Genomics Platform"/>
            <consortium name="The Broad Institute Genome Sequencing Center for Infectious Disease"/>
            <person name="Wu L."/>
            <person name="Ma J."/>
        </authorList>
    </citation>
    <scope>NUCLEOTIDE SEQUENCE [LARGE SCALE GENOMIC DNA]</scope>
    <source>
        <strain evidence="2">JCM 18956</strain>
    </source>
</reference>
<keyword evidence="2" id="KW-1185">Reference proteome</keyword>
<dbReference type="RefSeq" id="WP_345376888.1">
    <property type="nucleotide sequence ID" value="NZ_BAABLM010000010.1"/>
</dbReference>
<evidence type="ECO:0000313" key="2">
    <source>
        <dbReference type="Proteomes" id="UP001501295"/>
    </source>
</evidence>
<sequence length="271" mass="29213">MTSILFASDLDRTLIYSARAFWLETRDEDAPAIAVAEIYQGAPLSYLTRASETLLLGLRARATFVPVTTRTVAQYRRVRLPGGTPEWAVTTNGGVLLHHGEPDEAWSASVRRRTAERSAPLPEVLALLSAPALAAWILRTHDAEGLFLYAIVSRDDVVDAELTELTTACADRGWTVSLQGRKLYCVPRTIDKASAVDEVRRRVGASAVVAAGDSLLDRSMLEQATVALRPAHGELHDVAFEASNLTVTVSRGILAGEELLGLAAAAVERLG</sequence>
<dbReference type="InterPro" id="IPR036412">
    <property type="entry name" value="HAD-like_sf"/>
</dbReference>
<comment type="caution">
    <text evidence="1">The sequence shown here is derived from an EMBL/GenBank/DDBJ whole genome shotgun (WGS) entry which is preliminary data.</text>
</comment>
<proteinExistence type="predicted"/>
<protein>
    <recommendedName>
        <fullName evidence="3">Hydroxymethylpyrimidine pyrophosphatase-like HAD family hydrolase</fullName>
    </recommendedName>
</protein>